<evidence type="ECO:0000256" key="12">
    <source>
        <dbReference type="ARBA" id="ARBA00023136"/>
    </source>
</evidence>
<keyword evidence="9" id="KW-0732">Signal</keyword>
<keyword evidence="8 19" id="KW-0479">Metal-binding</keyword>
<evidence type="ECO:0000256" key="13">
    <source>
        <dbReference type="ARBA" id="ARBA00023139"/>
    </source>
</evidence>
<evidence type="ECO:0000256" key="8">
    <source>
        <dbReference type="ARBA" id="ARBA00022723"/>
    </source>
</evidence>
<dbReference type="InterPro" id="IPR003374">
    <property type="entry name" value="ApbE-like_sf"/>
</dbReference>
<evidence type="ECO:0000256" key="1">
    <source>
        <dbReference type="ARBA" id="ARBA00008282"/>
    </source>
</evidence>
<dbReference type="STRING" id="1235990.BMSBPS_0185"/>
<dbReference type="Gene3D" id="3.10.520.10">
    <property type="entry name" value="ApbE-like domains"/>
    <property type="match status" value="1"/>
</dbReference>
<evidence type="ECO:0000256" key="18">
    <source>
        <dbReference type="ARBA" id="ARBA00060485"/>
    </source>
</evidence>
<keyword evidence="10 19" id="KW-0274">FAD</keyword>
<dbReference type="OrthoDB" id="9778595at2"/>
<keyword evidence="4" id="KW-1003">Cell membrane</keyword>
<dbReference type="GO" id="GO:0016740">
    <property type="term" value="F:transferase activity"/>
    <property type="evidence" value="ECO:0007669"/>
    <property type="project" value="UniProtKB-UniRule"/>
</dbReference>
<protein>
    <recommendedName>
        <fullName evidence="3 19">FAD:protein FMN transferase</fullName>
        <ecNumber evidence="2 19">2.7.1.180</ecNumber>
    </recommendedName>
    <alternativeName>
        <fullName evidence="15 19">Flavin transferase</fullName>
    </alternativeName>
</protein>
<comment type="catalytic activity">
    <reaction evidence="16 19">
        <text>L-threonyl-[protein] + FAD = FMN-L-threonyl-[protein] + AMP + H(+)</text>
        <dbReference type="Rhea" id="RHEA:36847"/>
        <dbReference type="Rhea" id="RHEA-COMP:11060"/>
        <dbReference type="Rhea" id="RHEA-COMP:11061"/>
        <dbReference type="ChEBI" id="CHEBI:15378"/>
        <dbReference type="ChEBI" id="CHEBI:30013"/>
        <dbReference type="ChEBI" id="CHEBI:57692"/>
        <dbReference type="ChEBI" id="CHEBI:74257"/>
        <dbReference type="ChEBI" id="CHEBI:456215"/>
        <dbReference type="EC" id="2.7.1.180"/>
    </reaction>
</comment>
<evidence type="ECO:0000313" key="21">
    <source>
        <dbReference type="EMBL" id="BAO00530.1"/>
    </source>
</evidence>
<comment type="function">
    <text evidence="17">Flavin transferase that catalyzes the transfer of the FMN moiety of FAD and its covalent binding to the hydroxyl group of a threonine residue in a target flavoprotein such as NqrB and NqrC, two subunits of the NQR complex.</text>
</comment>
<dbReference type="NCBIfam" id="NF007774">
    <property type="entry name" value="PRK10461.1"/>
    <property type="match status" value="1"/>
</dbReference>
<dbReference type="GO" id="GO:0005886">
    <property type="term" value="C:plasma membrane"/>
    <property type="evidence" value="ECO:0007669"/>
    <property type="project" value="UniProtKB-SubCell"/>
</dbReference>
<dbReference type="EMBL" id="AP012554">
    <property type="protein sequence ID" value="BAO00530.1"/>
    <property type="molecule type" value="Genomic_DNA"/>
</dbReference>
<evidence type="ECO:0000256" key="11">
    <source>
        <dbReference type="ARBA" id="ARBA00022842"/>
    </source>
</evidence>
<organism evidence="21 22">
    <name type="scientific">Candidatus Pantoea carbekii</name>
    <dbReference type="NCBI Taxonomy" id="1235990"/>
    <lineage>
        <taxon>Bacteria</taxon>
        <taxon>Pseudomonadati</taxon>
        <taxon>Pseudomonadota</taxon>
        <taxon>Gammaproteobacteria</taxon>
        <taxon>Enterobacterales</taxon>
        <taxon>Erwiniaceae</taxon>
        <taxon>Pantoea</taxon>
    </lineage>
</organism>
<dbReference type="PATRIC" id="fig|1235990.3.peg.554"/>
<evidence type="ECO:0000256" key="14">
    <source>
        <dbReference type="ARBA" id="ARBA00023288"/>
    </source>
</evidence>
<dbReference type="PANTHER" id="PTHR30040:SF2">
    <property type="entry name" value="FAD:PROTEIN FMN TRANSFERASE"/>
    <property type="match status" value="1"/>
</dbReference>
<dbReference type="Proteomes" id="UP000016900">
    <property type="component" value="Chromosome"/>
</dbReference>
<accession>U3U6E8</accession>
<dbReference type="Pfam" id="PF02424">
    <property type="entry name" value="ApbE"/>
    <property type="match status" value="1"/>
</dbReference>
<feature type="binding site" evidence="20">
    <location>
        <position position="296"/>
    </location>
    <ligand>
        <name>Mg(2+)</name>
        <dbReference type="ChEBI" id="CHEBI:18420"/>
    </ligand>
</feature>
<comment type="subcellular location">
    <subcellularLocation>
        <location evidence="18">Cell inner membrane</location>
        <topology evidence="18">Lipid-anchor</topology>
        <orientation evidence="18">Periplasmic side</orientation>
    </subcellularLocation>
</comment>
<keyword evidence="12" id="KW-0472">Membrane</keyword>
<dbReference type="KEGG" id="hhs:HHS_05600"/>
<reference evidence="21 22" key="1">
    <citation type="submission" date="2012-10" db="EMBL/GenBank/DDBJ databases">
        <title>Genome sequence of the symbiont of the pentatomidae stink bug Halyomorpha halys.</title>
        <authorList>
            <person name="Kobayashi H."/>
            <person name="Fujii-Muramatsu R."/>
            <person name="Takeishi K."/>
            <person name="Noda H."/>
        </authorList>
    </citation>
    <scope>NUCLEOTIDE SEQUENCE [LARGE SCALE GENOMIC DNA]</scope>
</reference>
<keyword evidence="22" id="KW-1185">Reference proteome</keyword>
<evidence type="ECO:0000256" key="10">
    <source>
        <dbReference type="ARBA" id="ARBA00022827"/>
    </source>
</evidence>
<evidence type="ECO:0000256" key="16">
    <source>
        <dbReference type="ARBA" id="ARBA00048540"/>
    </source>
</evidence>
<dbReference type="FunFam" id="3.10.520.10:FF:000001">
    <property type="entry name" value="FAD:protein FMN transferase"/>
    <property type="match status" value="1"/>
</dbReference>
<feature type="binding site" evidence="20">
    <location>
        <position position="178"/>
    </location>
    <ligand>
        <name>Mg(2+)</name>
        <dbReference type="ChEBI" id="CHEBI:18420"/>
    </ligand>
</feature>
<evidence type="ECO:0000256" key="2">
    <source>
        <dbReference type="ARBA" id="ARBA00011955"/>
    </source>
</evidence>
<evidence type="ECO:0000256" key="17">
    <source>
        <dbReference type="ARBA" id="ARBA00053908"/>
    </source>
</evidence>
<evidence type="ECO:0000313" key="22">
    <source>
        <dbReference type="Proteomes" id="UP000016900"/>
    </source>
</evidence>
<evidence type="ECO:0000256" key="15">
    <source>
        <dbReference type="ARBA" id="ARBA00031306"/>
    </source>
</evidence>
<dbReference type="PIRSF" id="PIRSF006268">
    <property type="entry name" value="ApbE"/>
    <property type="match status" value="1"/>
</dbReference>
<dbReference type="GO" id="GO:0046872">
    <property type="term" value="F:metal ion binding"/>
    <property type="evidence" value="ECO:0007669"/>
    <property type="project" value="UniProtKB-UniRule"/>
</dbReference>
<evidence type="ECO:0000256" key="20">
    <source>
        <dbReference type="PIRSR" id="PIRSR006268-2"/>
    </source>
</evidence>
<keyword evidence="13" id="KW-0564">Palmitate</keyword>
<keyword evidence="11 19" id="KW-0460">Magnesium</keyword>
<evidence type="ECO:0000256" key="3">
    <source>
        <dbReference type="ARBA" id="ARBA00016337"/>
    </source>
</evidence>
<keyword evidence="6 19" id="KW-0285">Flavoprotein</keyword>
<dbReference type="PANTHER" id="PTHR30040">
    <property type="entry name" value="THIAMINE BIOSYNTHESIS LIPOPROTEIN APBE"/>
    <property type="match status" value="1"/>
</dbReference>
<evidence type="ECO:0000256" key="4">
    <source>
        <dbReference type="ARBA" id="ARBA00022475"/>
    </source>
</evidence>
<name>U3U6E8_9GAMM</name>
<evidence type="ECO:0000256" key="6">
    <source>
        <dbReference type="ARBA" id="ARBA00022630"/>
    </source>
</evidence>
<dbReference type="RefSeq" id="WP_022564549.1">
    <property type="nucleotide sequence ID" value="NZ_CP010907.1"/>
</dbReference>
<dbReference type="eggNOG" id="COG1477">
    <property type="taxonomic scope" value="Bacteria"/>
</dbReference>
<proteinExistence type="inferred from homology"/>
<comment type="cofactor">
    <cofactor evidence="20">
        <name>Mg(2+)</name>
        <dbReference type="ChEBI" id="CHEBI:18420"/>
    </cofactor>
    <cofactor evidence="20">
        <name>Mn(2+)</name>
        <dbReference type="ChEBI" id="CHEBI:29035"/>
    </cofactor>
    <text evidence="20">Magnesium. Can also use manganese.</text>
</comment>
<evidence type="ECO:0000256" key="9">
    <source>
        <dbReference type="ARBA" id="ARBA00022729"/>
    </source>
</evidence>
<evidence type="ECO:0000256" key="7">
    <source>
        <dbReference type="ARBA" id="ARBA00022679"/>
    </source>
</evidence>
<evidence type="ECO:0000256" key="5">
    <source>
        <dbReference type="ARBA" id="ARBA00022519"/>
    </source>
</evidence>
<dbReference type="SUPFAM" id="SSF143631">
    <property type="entry name" value="ApbE-like"/>
    <property type="match status" value="1"/>
</dbReference>
<evidence type="ECO:0000256" key="19">
    <source>
        <dbReference type="PIRNR" id="PIRNR006268"/>
    </source>
</evidence>
<keyword evidence="14" id="KW-0449">Lipoprotein</keyword>
<keyword evidence="7 19" id="KW-0808">Transferase</keyword>
<sequence length="341" mass="38248">MRFQKFLLIILAVQMLNSCNNHDTNQGTILHGKTMGTIWTVHIMDIKNHHKDELRRLIQEQLDRDDNDFSTWKTNSALSHFNRYQGSDPQPISIGMADIVTEALRIGMKTGGYMNIMVGPLVNLWGFGPMQEPLHTPNENEIASAKALTNLEHLRLIQDINGQWLQKDLPSIYVDLSTMGEGYATDHLARLMEEQGITNYLVSVGGAVLCRGKSSYDKPWKVAIQKPTDRENAVEARVELKGHGISTAGSYRNYYELDGKRISHIIDPSTGRPINHNLVSATVIATTALEADGWDTALLVIGTERAKMLALKEHLAVYLITKEGKNFTHWISPQFKSFLVG</sequence>
<gene>
    <name evidence="21" type="primary">apbE</name>
    <name evidence="21" type="ORF">HHS_05600</name>
</gene>
<comment type="similarity">
    <text evidence="1 19">Belongs to the ApbE family.</text>
</comment>
<dbReference type="AlphaFoldDB" id="U3U6E8"/>
<feature type="binding site" evidence="20">
    <location>
        <position position="292"/>
    </location>
    <ligand>
        <name>Mg(2+)</name>
        <dbReference type="ChEBI" id="CHEBI:18420"/>
    </ligand>
</feature>
<dbReference type="KEGG" id="pck:BMSBPS_0185"/>
<dbReference type="EC" id="2.7.1.180" evidence="2 19"/>
<dbReference type="InterPro" id="IPR024932">
    <property type="entry name" value="ApbE"/>
</dbReference>
<keyword evidence="5" id="KW-0997">Cell inner membrane</keyword>